<protein>
    <submittedName>
        <fullName evidence="2">Uncharacterized protein</fullName>
    </submittedName>
</protein>
<keyword evidence="3" id="KW-1185">Reference proteome</keyword>
<dbReference type="Proteomes" id="UP001218218">
    <property type="component" value="Unassembled WGS sequence"/>
</dbReference>
<evidence type="ECO:0000313" key="3">
    <source>
        <dbReference type="Proteomes" id="UP001218218"/>
    </source>
</evidence>
<gene>
    <name evidence="2" type="ORF">DFH08DRAFT_955490</name>
</gene>
<proteinExistence type="predicted"/>
<evidence type="ECO:0000256" key="1">
    <source>
        <dbReference type="SAM" id="MobiDB-lite"/>
    </source>
</evidence>
<name>A0AAD7AB82_9AGAR</name>
<sequence length="183" mass="19831">MVAGFFGSPLSGDIVPEGVLVSSIPPLLQHHAPTRPATRASTRLSKPARPPPRRNSVPARLYASRQPSPDVEDVFPEVAAAFVTPAQRDQAELCAPNPVHTRPPSMSGMHTGMESRQVGLRCQTGMQHPSTDYQARLPDLNTIACILAQWQREPPNSPSTLGMLYWASNPSGGSGTHRTRLRI</sequence>
<feature type="region of interest" description="Disordered" evidence="1">
    <location>
        <begin position="29"/>
        <end position="69"/>
    </location>
</feature>
<evidence type="ECO:0000313" key="2">
    <source>
        <dbReference type="EMBL" id="KAJ7354068.1"/>
    </source>
</evidence>
<dbReference type="AlphaFoldDB" id="A0AAD7AB82"/>
<accession>A0AAD7AB82</accession>
<reference evidence="2" key="1">
    <citation type="submission" date="2023-03" db="EMBL/GenBank/DDBJ databases">
        <title>Massive genome expansion in bonnet fungi (Mycena s.s.) driven by repeated elements and novel gene families across ecological guilds.</title>
        <authorList>
            <consortium name="Lawrence Berkeley National Laboratory"/>
            <person name="Harder C.B."/>
            <person name="Miyauchi S."/>
            <person name="Viragh M."/>
            <person name="Kuo A."/>
            <person name="Thoen E."/>
            <person name="Andreopoulos B."/>
            <person name="Lu D."/>
            <person name="Skrede I."/>
            <person name="Drula E."/>
            <person name="Henrissat B."/>
            <person name="Morin E."/>
            <person name="Kohler A."/>
            <person name="Barry K."/>
            <person name="LaButti K."/>
            <person name="Morin E."/>
            <person name="Salamov A."/>
            <person name="Lipzen A."/>
            <person name="Mereny Z."/>
            <person name="Hegedus B."/>
            <person name="Baldrian P."/>
            <person name="Stursova M."/>
            <person name="Weitz H."/>
            <person name="Taylor A."/>
            <person name="Grigoriev I.V."/>
            <person name="Nagy L.G."/>
            <person name="Martin F."/>
            <person name="Kauserud H."/>
        </authorList>
    </citation>
    <scope>NUCLEOTIDE SEQUENCE</scope>
    <source>
        <strain evidence="2">CBHHK002</strain>
    </source>
</reference>
<organism evidence="2 3">
    <name type="scientific">Mycena albidolilacea</name>
    <dbReference type="NCBI Taxonomy" id="1033008"/>
    <lineage>
        <taxon>Eukaryota</taxon>
        <taxon>Fungi</taxon>
        <taxon>Dikarya</taxon>
        <taxon>Basidiomycota</taxon>
        <taxon>Agaricomycotina</taxon>
        <taxon>Agaricomycetes</taxon>
        <taxon>Agaricomycetidae</taxon>
        <taxon>Agaricales</taxon>
        <taxon>Marasmiineae</taxon>
        <taxon>Mycenaceae</taxon>
        <taxon>Mycena</taxon>
    </lineage>
</organism>
<dbReference type="EMBL" id="JARIHO010000010">
    <property type="protein sequence ID" value="KAJ7354068.1"/>
    <property type="molecule type" value="Genomic_DNA"/>
</dbReference>
<comment type="caution">
    <text evidence="2">The sequence shown here is derived from an EMBL/GenBank/DDBJ whole genome shotgun (WGS) entry which is preliminary data.</text>
</comment>